<geneLocation type="plasmid" evidence="1">
    <name>pSSLNP162</name>
</geneLocation>
<gene>
    <name evidence="1" type="ORF">FPV13_14515</name>
</gene>
<protein>
    <submittedName>
        <fullName evidence="1">Uncharacterized protein</fullName>
    </submittedName>
</protein>
<dbReference type="EMBL" id="CP041918">
    <property type="protein sequence ID" value="QDR66111.1"/>
    <property type="molecule type" value="Genomic_DNA"/>
</dbReference>
<sequence>MINTKTYEEIKNGLVNKILTDYTYYKRELDSFKSKIEQGQNFYAFKSETPISQQSSAKRSASYALKATTKEDEFLIELGNLSERFNYIKNYKLSYNKVLDRRESLIENIKDLVSFNKLTKEKFSDKNDATVIFDPIKNYAINEHLVKYFQSIEMKKHVIDKYLENKDDLYLKGIAFKEDDHYKIDNDGLKKKENVFFEEVLKAIEQDLEQIQKIENKKESENYLKYWLLFK</sequence>
<accession>A0A517CM75</accession>
<keyword evidence="1" id="KW-0614">Plasmid</keyword>
<dbReference type="RefSeq" id="WP_152292159.1">
    <property type="nucleotide sequence ID" value="NZ_CP041918.1"/>
</dbReference>
<name>A0A517CM75_MAMSC</name>
<organism evidence="1">
    <name type="scientific">Mammaliicoccus sciuri</name>
    <name type="common">Staphylococcus sciuri</name>
    <dbReference type="NCBI Taxonomy" id="1296"/>
    <lineage>
        <taxon>Bacteria</taxon>
        <taxon>Bacillati</taxon>
        <taxon>Bacillota</taxon>
        <taxon>Bacilli</taxon>
        <taxon>Bacillales</taxon>
        <taxon>Staphylococcaceae</taxon>
        <taxon>Mammaliicoccus</taxon>
    </lineage>
</organism>
<proteinExistence type="predicted"/>
<reference evidence="1" key="1">
    <citation type="submission" date="2019-07" db="EMBL/GenBank/DDBJ databases">
        <title>Draft Genome Sequence of Megaplasmid-Bearing Staphylococcus scuiri strain B9-58B Isolated from Retail Pork.</title>
        <authorList>
            <person name="Neyaz L."/>
            <person name="Karki A.B."/>
            <person name="Fakhr M.K."/>
        </authorList>
    </citation>
    <scope>NUCLEOTIDE SEQUENCE</scope>
    <source>
        <strain evidence="1">B9-58B</strain>
        <plasmid evidence="1">pSSLNP162</plasmid>
    </source>
</reference>
<dbReference type="AlphaFoldDB" id="A0A517CM75"/>
<evidence type="ECO:0000313" key="1">
    <source>
        <dbReference type="EMBL" id="QDR66111.1"/>
    </source>
</evidence>